<dbReference type="FunFam" id="3.40.50.790:FF:000012">
    <property type="entry name" value="Ribosomal protein L1p/L10e family"/>
    <property type="match status" value="1"/>
</dbReference>
<organism evidence="1 2">
    <name type="scientific">Elliptochloris bilobata</name>
    <dbReference type="NCBI Taxonomy" id="381761"/>
    <lineage>
        <taxon>Eukaryota</taxon>
        <taxon>Viridiplantae</taxon>
        <taxon>Chlorophyta</taxon>
        <taxon>core chlorophytes</taxon>
        <taxon>Trebouxiophyceae</taxon>
        <taxon>Trebouxiophyceae incertae sedis</taxon>
        <taxon>Elliptochloris clade</taxon>
        <taxon>Elliptochloris</taxon>
    </lineage>
</organism>
<dbReference type="InterPro" id="IPR050257">
    <property type="entry name" value="eL8/uL1-like"/>
</dbReference>
<dbReference type="Gene3D" id="3.40.50.790">
    <property type="match status" value="1"/>
</dbReference>
<dbReference type="CDD" id="cd00403">
    <property type="entry name" value="Ribosomal_L1"/>
    <property type="match status" value="1"/>
</dbReference>
<comment type="caution">
    <text evidence="1">The sequence shown here is derived from an EMBL/GenBank/DDBJ whole genome shotgun (WGS) entry which is preliminary data.</text>
</comment>
<reference evidence="1 2" key="1">
    <citation type="journal article" date="2024" name="Nat. Commun.">
        <title>Phylogenomics reveals the evolutionary origins of lichenization in chlorophyte algae.</title>
        <authorList>
            <person name="Puginier C."/>
            <person name="Libourel C."/>
            <person name="Otte J."/>
            <person name="Skaloud P."/>
            <person name="Haon M."/>
            <person name="Grisel S."/>
            <person name="Petersen M."/>
            <person name="Berrin J.G."/>
            <person name="Delaux P.M."/>
            <person name="Dal Grande F."/>
            <person name="Keller J."/>
        </authorList>
    </citation>
    <scope>NUCLEOTIDE SEQUENCE [LARGE SCALE GENOMIC DNA]</scope>
    <source>
        <strain evidence="1 2">SAG 245.80</strain>
    </source>
</reference>
<evidence type="ECO:0008006" key="3">
    <source>
        <dbReference type="Google" id="ProtNLM"/>
    </source>
</evidence>
<dbReference type="Proteomes" id="UP001445335">
    <property type="component" value="Unassembled WGS sequence"/>
</dbReference>
<dbReference type="EMBL" id="JALJOU010000005">
    <property type="protein sequence ID" value="KAK9843779.1"/>
    <property type="molecule type" value="Genomic_DNA"/>
</dbReference>
<accession>A0AAW1SBV9</accession>
<evidence type="ECO:0000313" key="1">
    <source>
        <dbReference type="EMBL" id="KAK9843779.1"/>
    </source>
</evidence>
<dbReference type="InterPro" id="IPR016095">
    <property type="entry name" value="Ribosomal_uL1_3-a/b-sand"/>
</dbReference>
<evidence type="ECO:0000313" key="2">
    <source>
        <dbReference type="Proteomes" id="UP001445335"/>
    </source>
</evidence>
<dbReference type="InterPro" id="IPR028364">
    <property type="entry name" value="Ribosomal_uL1/biogenesis"/>
</dbReference>
<dbReference type="InterPro" id="IPR023674">
    <property type="entry name" value="Ribosomal_uL1-like"/>
</dbReference>
<dbReference type="GO" id="GO:0003723">
    <property type="term" value="F:RNA binding"/>
    <property type="evidence" value="ECO:0007669"/>
    <property type="project" value="InterPro"/>
</dbReference>
<dbReference type="PANTHER" id="PTHR23105">
    <property type="entry name" value="RIBOSOMAL PROTEIN L7AE FAMILY MEMBER"/>
    <property type="match status" value="1"/>
</dbReference>
<dbReference type="SUPFAM" id="SSF56808">
    <property type="entry name" value="Ribosomal protein L1"/>
    <property type="match status" value="1"/>
</dbReference>
<dbReference type="Pfam" id="PF00687">
    <property type="entry name" value="Ribosomal_L1"/>
    <property type="match status" value="1"/>
</dbReference>
<protein>
    <recommendedName>
        <fullName evidence="3">Ribosomal protein L1</fullName>
    </recommendedName>
</protein>
<gene>
    <name evidence="1" type="ORF">WJX81_005938</name>
</gene>
<sequence length="254" mass="27567">MVVATPGLSEDQLKKAVKALLKHVAKQHAGAKELFEDDELLHLIVALKKTPQQGRKDKPLRIPLPHSLYDFDGAEVCLFVKDQKSGEGHKAAKKRLKAGQAAGVAKVVGTSKLRTKYESHEAKRNLCAAYDLFLADERILPSLPKLLGKAFFRKKKQPVPVDLRGGEWGAQIKRALGATSLFLTGGSCLNLRVARSSMSEEQCCANVAAALQGALEHVPKRWAGVQALYLKTADSASLPVYQCLPDAPQRIASA</sequence>
<proteinExistence type="predicted"/>
<name>A0AAW1SBV9_9CHLO</name>
<keyword evidence="2" id="KW-1185">Reference proteome</keyword>
<dbReference type="AlphaFoldDB" id="A0AAW1SBV9"/>